<reference evidence="3" key="1">
    <citation type="submission" date="2017-09" db="EMBL/GenBank/DDBJ databases">
        <title>Depth-based differentiation of microbial function through sediment-hosted aquifers and enrichment of novel symbionts in the deep terrestrial subsurface.</title>
        <authorList>
            <person name="Probst A.J."/>
            <person name="Ladd B."/>
            <person name="Jarett J.K."/>
            <person name="Geller-Mcgrath D.E."/>
            <person name="Sieber C.M.K."/>
            <person name="Emerson J.B."/>
            <person name="Anantharaman K."/>
            <person name="Thomas B.C."/>
            <person name="Malmstrom R."/>
            <person name="Stieglmeier M."/>
            <person name="Klingl A."/>
            <person name="Woyke T."/>
            <person name="Ryan C.M."/>
            <person name="Banfield J.F."/>
        </authorList>
    </citation>
    <scope>NUCLEOTIDE SEQUENCE [LARGE SCALE GENOMIC DNA]</scope>
</reference>
<dbReference type="Proteomes" id="UP000231157">
    <property type="component" value="Unassembled WGS sequence"/>
</dbReference>
<evidence type="ECO:0000313" key="2">
    <source>
        <dbReference type="EMBL" id="PIR88981.1"/>
    </source>
</evidence>
<organism evidence="2 3">
    <name type="scientific">Candidatus Harrisonbacteria bacterium CG10_big_fil_rev_8_21_14_0_10_40_38</name>
    <dbReference type="NCBI Taxonomy" id="1974583"/>
    <lineage>
        <taxon>Bacteria</taxon>
        <taxon>Candidatus Harrisoniibacteriota</taxon>
    </lineage>
</organism>
<dbReference type="AlphaFoldDB" id="A0A2H0URG2"/>
<proteinExistence type="predicted"/>
<sequence>MAETKEKMPDKGGALPSQKFIEIKGVQGNTLLLKSGGLRQILMISGINFDLKSEDEQEMIIGSFQSFLNSLDFSIQIFIHSRKLNVDNYLERLVLRESEEENGLLKNQISEYREFIKSFVGENAIMAKNYFVVVPYDPIQLSGGGEAITDKIFGVLKKKGIGKPTERLPESGESDEKQLSRHIEQITHRVDQVVSGLNQIGLRAVSLNGDELLDLFYNLYNPSVVERRNAIENE</sequence>
<dbReference type="EMBL" id="PFAZ01000009">
    <property type="protein sequence ID" value="PIR88981.1"/>
    <property type="molecule type" value="Genomic_DNA"/>
</dbReference>
<gene>
    <name evidence="2" type="ORF">COU07_03775</name>
</gene>
<evidence type="ECO:0000313" key="3">
    <source>
        <dbReference type="Proteomes" id="UP000231157"/>
    </source>
</evidence>
<comment type="caution">
    <text evidence="2">The sequence shown here is derived from an EMBL/GenBank/DDBJ whole genome shotgun (WGS) entry which is preliminary data.</text>
</comment>
<dbReference type="InterPro" id="IPR058596">
    <property type="entry name" value="TraC-like_dom"/>
</dbReference>
<protein>
    <recommendedName>
        <fullName evidence="1">TraC-like domain-containing protein</fullName>
    </recommendedName>
</protein>
<accession>A0A2H0URG2</accession>
<dbReference type="Pfam" id="PF26593">
    <property type="entry name" value="TraC-like"/>
    <property type="match status" value="1"/>
</dbReference>
<evidence type="ECO:0000259" key="1">
    <source>
        <dbReference type="Pfam" id="PF26593"/>
    </source>
</evidence>
<feature type="domain" description="TraC-like" evidence="1">
    <location>
        <begin position="34"/>
        <end position="220"/>
    </location>
</feature>
<name>A0A2H0URG2_9BACT</name>